<organism evidence="1 2">
    <name type="scientific">Aquimarina hainanensis</name>
    <dbReference type="NCBI Taxonomy" id="1578017"/>
    <lineage>
        <taxon>Bacteria</taxon>
        <taxon>Pseudomonadati</taxon>
        <taxon>Bacteroidota</taxon>
        <taxon>Flavobacteriia</taxon>
        <taxon>Flavobacteriales</taxon>
        <taxon>Flavobacteriaceae</taxon>
        <taxon>Aquimarina</taxon>
    </lineage>
</organism>
<sequence>MKNKILFLIVVSLLYVIVILPNNNQINYTTFLIESTRLSPSFNMQQYLNRFSLEGATYFIYKKNDGLIAISNEVSTQTLKKVGNKPHILLL</sequence>
<proteinExistence type="predicted"/>
<gene>
    <name evidence="1" type="ORF">ACFSTE_09100</name>
</gene>
<comment type="caution">
    <text evidence="1">The sequence shown here is derived from an EMBL/GenBank/DDBJ whole genome shotgun (WGS) entry which is preliminary data.</text>
</comment>
<accession>A0ABW5N829</accession>
<reference evidence="2" key="1">
    <citation type="journal article" date="2019" name="Int. J. Syst. Evol. Microbiol.">
        <title>The Global Catalogue of Microorganisms (GCM) 10K type strain sequencing project: providing services to taxonomists for standard genome sequencing and annotation.</title>
        <authorList>
            <consortium name="The Broad Institute Genomics Platform"/>
            <consortium name="The Broad Institute Genome Sequencing Center for Infectious Disease"/>
            <person name="Wu L."/>
            <person name="Ma J."/>
        </authorList>
    </citation>
    <scope>NUCLEOTIDE SEQUENCE [LARGE SCALE GENOMIC DNA]</scope>
    <source>
        <strain evidence="2">KCTC 42423</strain>
    </source>
</reference>
<evidence type="ECO:0008006" key="3">
    <source>
        <dbReference type="Google" id="ProtNLM"/>
    </source>
</evidence>
<evidence type="ECO:0000313" key="1">
    <source>
        <dbReference type="EMBL" id="MFD2590986.1"/>
    </source>
</evidence>
<dbReference type="EMBL" id="JBHULX010000013">
    <property type="protein sequence ID" value="MFD2590986.1"/>
    <property type="molecule type" value="Genomic_DNA"/>
</dbReference>
<dbReference type="Proteomes" id="UP001597459">
    <property type="component" value="Unassembled WGS sequence"/>
</dbReference>
<name>A0ABW5N829_9FLAO</name>
<evidence type="ECO:0000313" key="2">
    <source>
        <dbReference type="Proteomes" id="UP001597459"/>
    </source>
</evidence>
<dbReference type="RefSeq" id="WP_176027354.1">
    <property type="nucleotide sequence ID" value="NZ_JBHSJV010000001.1"/>
</dbReference>
<keyword evidence="2" id="KW-1185">Reference proteome</keyword>
<protein>
    <recommendedName>
        <fullName evidence="3">Spi protease inhibitor domain-containing protein</fullName>
    </recommendedName>
</protein>